<organism evidence="2 3">
    <name type="scientific">Moniliophthora roreri</name>
    <name type="common">Frosty pod rot fungus</name>
    <name type="synonym">Monilia roreri</name>
    <dbReference type="NCBI Taxonomy" id="221103"/>
    <lineage>
        <taxon>Eukaryota</taxon>
        <taxon>Fungi</taxon>
        <taxon>Dikarya</taxon>
        <taxon>Basidiomycota</taxon>
        <taxon>Agaricomycotina</taxon>
        <taxon>Agaricomycetes</taxon>
        <taxon>Agaricomycetidae</taxon>
        <taxon>Agaricales</taxon>
        <taxon>Marasmiineae</taxon>
        <taxon>Marasmiaceae</taxon>
        <taxon>Moniliophthora</taxon>
    </lineage>
</organism>
<protein>
    <recommendedName>
        <fullName evidence="4">SPO22-domain-containing protein</fullName>
    </recommendedName>
</protein>
<name>A0A0W0F8N2_MONRR</name>
<comment type="caution">
    <text evidence="2">The sequence shown here is derived from an EMBL/GenBank/DDBJ whole genome shotgun (WGS) entry which is preliminary data.</text>
</comment>
<keyword evidence="1" id="KW-0469">Meiosis</keyword>
<evidence type="ECO:0000313" key="2">
    <source>
        <dbReference type="EMBL" id="KTB32609.1"/>
    </source>
</evidence>
<reference evidence="2 3" key="1">
    <citation type="submission" date="2015-12" db="EMBL/GenBank/DDBJ databases">
        <title>Draft genome sequence of Moniliophthora roreri, the causal agent of frosty pod rot of cacao.</title>
        <authorList>
            <person name="Aime M.C."/>
            <person name="Diaz-Valderrama J.R."/>
            <person name="Kijpornyongpan T."/>
            <person name="Phillips-Mora W."/>
        </authorList>
    </citation>
    <scope>NUCLEOTIDE SEQUENCE [LARGE SCALE GENOMIC DNA]</scope>
    <source>
        <strain evidence="2 3">MCA 2952</strain>
    </source>
</reference>
<dbReference type="EMBL" id="LATX01002210">
    <property type="protein sequence ID" value="KTB32609.1"/>
    <property type="molecule type" value="Genomic_DNA"/>
</dbReference>
<dbReference type="Proteomes" id="UP000054988">
    <property type="component" value="Unassembled WGS sequence"/>
</dbReference>
<dbReference type="PANTHER" id="PTHR40375:SF2">
    <property type="entry name" value="SPORULATION-SPECIFIC PROTEIN 22"/>
    <property type="match status" value="1"/>
</dbReference>
<dbReference type="GO" id="GO:0090173">
    <property type="term" value="P:regulation of synaptonemal complex assembly"/>
    <property type="evidence" value="ECO:0007669"/>
    <property type="project" value="InterPro"/>
</dbReference>
<dbReference type="InterPro" id="IPR013940">
    <property type="entry name" value="Spo22/ZIP4/TEX11"/>
</dbReference>
<dbReference type="InterPro" id="IPR039057">
    <property type="entry name" value="Spo22/ZIP4"/>
</dbReference>
<dbReference type="GO" id="GO:0051321">
    <property type="term" value="P:meiotic cell cycle"/>
    <property type="evidence" value="ECO:0007669"/>
    <property type="project" value="UniProtKB-KW"/>
</dbReference>
<dbReference type="Pfam" id="PF08631">
    <property type="entry name" value="SPO22"/>
    <property type="match status" value="1"/>
</dbReference>
<gene>
    <name evidence="2" type="ORF">WG66_14838</name>
</gene>
<evidence type="ECO:0000256" key="1">
    <source>
        <dbReference type="ARBA" id="ARBA00023254"/>
    </source>
</evidence>
<dbReference type="PANTHER" id="PTHR40375">
    <property type="entry name" value="SPORULATION-SPECIFIC PROTEIN 22"/>
    <property type="match status" value="1"/>
</dbReference>
<dbReference type="AlphaFoldDB" id="A0A0W0F8N2"/>
<proteinExistence type="predicted"/>
<sequence>MSGSVRKRKNTPTLQETFESIKDLLTTTKAQLDDTNIGIRPSLTQNLHRVATLAETFSEQRSKSGKEWAELADTLDQEGVNLWNISGLVRRYPEDDGRALIAALRLAAFRLVEAGLEVNPGLETLLNVLQLASKTGTTLSDVGKNEAASSVLSSAAKFEEMLRVTNDPDGSHRQAKACAAIVYFSSRMEAAWKEGNYTVAEFMSRKITDEQQLSQLPTQDRLSLAGKLYAIGKSILKDRTAIPRNNACESIVWLQKAFSVLDQLDDATIPTVSEEKIPILRTLAKAYFLSESYDRAETALQELIPSIDESSEHTCPEYQELRWLRLAILKRRKAADSAVLDAFKSIIDHMVFSESSVTEYSSPSFLVAPFDPSLCFVTVFFKIFEHWLSESHTLVTAVNQYLLQRAFDYGSEFVHRILLSLIIHSAKDENQARAVGTIDAAFTSVLDAEFQVECVPATACISLLWQYGDRHYNAKRWSEAAEWFLAGTHRLLMEVCSASISKCYRKAALCYIEQKEYAKAAAVIRRCPNNEAATHYVTFLTAIHQGLEDEGQLWTRTDLVYSSTPFAAVEALHRMVEATDFDRKMLLLATQLSHESEMKSLLLVALEALLKTLKVSQSGETVLEAMTLLRCVIRLSLKLLMEPTANKSRLIDNVVKHFHTATVLVAAAREQKATALIIKDISWLWRTAYNTAVQGCSEWEGYQNQICSLFEVSRDLLEACCHGSPVEPDTDIYVHLIYASFSGVSGRIFAVREQMSTEGVIDTHRLREITAEIKRCRTRISEILEKDRISDESDALRAQYILFSLRVFEVEMLVMLKEWDDVLQVIGSVGKSGPLAVGTFEAIADLLWTSKDCPVNVLYGGLEAILHASLDHSALSVEKFSRWLRAICTIILARNSPADRLKVIGYVEQAATVMEEHSEAIVPAAAAHDGITTSDENVFDPPFLPKAYPMDERFWLLGTSYNTGLECLEASLLDEAKRWFEASTMICKFVPGGAERAATISETYTRLLSRFTQEPRTAN</sequence>
<accession>A0A0W0F8N2</accession>
<evidence type="ECO:0000313" key="3">
    <source>
        <dbReference type="Proteomes" id="UP000054988"/>
    </source>
</evidence>
<evidence type="ECO:0008006" key="4">
    <source>
        <dbReference type="Google" id="ProtNLM"/>
    </source>
</evidence>
<dbReference type="eggNOG" id="KOG4814">
    <property type="taxonomic scope" value="Eukaryota"/>
</dbReference>